<dbReference type="Gene3D" id="3.50.30.10">
    <property type="entry name" value="Phosphohistidine domain"/>
    <property type="match status" value="1"/>
</dbReference>
<accession>A0A7R9MHA5</accession>
<evidence type="ECO:0000313" key="3">
    <source>
        <dbReference type="Proteomes" id="UP000728032"/>
    </source>
</evidence>
<dbReference type="Proteomes" id="UP000728032">
    <property type="component" value="Unassembled WGS sequence"/>
</dbReference>
<name>A0A7R9MHA5_9ACAR</name>
<evidence type="ECO:0000313" key="2">
    <source>
        <dbReference type="EMBL" id="CAD7660243.1"/>
    </source>
</evidence>
<dbReference type="OrthoDB" id="6123450at2759"/>
<dbReference type="EMBL" id="OC934504">
    <property type="protein sequence ID" value="CAD7660243.1"/>
    <property type="molecule type" value="Genomic_DNA"/>
</dbReference>
<keyword evidence="3" id="KW-1185">Reference proteome</keyword>
<dbReference type="AlphaFoldDB" id="A0A7R9MHA5"/>
<feature type="domain" description="PEP-utilising enzyme mobile" evidence="1">
    <location>
        <begin position="298"/>
        <end position="368"/>
    </location>
</feature>
<proteinExistence type="predicted"/>
<dbReference type="InterPro" id="IPR051549">
    <property type="entry name" value="PEP_Utilizing_Enz"/>
</dbReference>
<dbReference type="SUPFAM" id="SSF52009">
    <property type="entry name" value="Phosphohistidine domain"/>
    <property type="match status" value="1"/>
</dbReference>
<dbReference type="InterPro" id="IPR036637">
    <property type="entry name" value="Phosphohistidine_dom_sf"/>
</dbReference>
<dbReference type="EMBL" id="CAJPVJ010019679">
    <property type="protein sequence ID" value="CAG2177381.1"/>
    <property type="molecule type" value="Genomic_DNA"/>
</dbReference>
<sequence length="378" mass="42637">MLLTILSKGNIDVKTNSNLLTDFANVLSMTGNNIVSADVPAAMRSLAKSIKEPQVFKQMTPEEALQWLENNTEESGQLYKEFIKNFGFRGYKEWDIMSITWSGNKQMLVTTLQMMVPLKENSNQVILTKDELISRIKTPITRNQKYLLKNWILPACQRSVADREESKLFDIKCVDKFRQLLNKMGEMMSYREGRLPEPDLVFFLTLHELNVLTQTRDPKIVMKAKQRKKIYPKLDKYIYDEMSIGPNIKPRNFVDKKLEAEKYLNGENDILKGTPVCTGSIKAKACVCKCFEDAKNLESGDILITYSTDIGWSPYLPMIGGIITEIGGLVSHGAVIAREYGIPCLVGVENACHSITNGQTILLDADNGCVVLMTAQDN</sequence>
<dbReference type="Pfam" id="PF00391">
    <property type="entry name" value="PEP-utilizers"/>
    <property type="match status" value="1"/>
</dbReference>
<reference evidence="2" key="1">
    <citation type="submission" date="2020-11" db="EMBL/GenBank/DDBJ databases">
        <authorList>
            <person name="Tran Van P."/>
        </authorList>
    </citation>
    <scope>NUCLEOTIDE SEQUENCE</scope>
</reference>
<dbReference type="PANTHER" id="PTHR43615:SF1">
    <property type="entry name" value="PPDK_N DOMAIN-CONTAINING PROTEIN"/>
    <property type="match status" value="1"/>
</dbReference>
<dbReference type="GO" id="GO:0016772">
    <property type="term" value="F:transferase activity, transferring phosphorus-containing groups"/>
    <property type="evidence" value="ECO:0007669"/>
    <property type="project" value="InterPro"/>
</dbReference>
<dbReference type="PANTHER" id="PTHR43615">
    <property type="entry name" value="PHOSPHOENOLPYRUVATE SYNTHASE-RELATED"/>
    <property type="match status" value="1"/>
</dbReference>
<protein>
    <recommendedName>
        <fullName evidence="1">PEP-utilising enzyme mobile domain-containing protein</fullName>
    </recommendedName>
</protein>
<evidence type="ECO:0000259" key="1">
    <source>
        <dbReference type="Pfam" id="PF00391"/>
    </source>
</evidence>
<organism evidence="2">
    <name type="scientific">Oppiella nova</name>
    <dbReference type="NCBI Taxonomy" id="334625"/>
    <lineage>
        <taxon>Eukaryota</taxon>
        <taxon>Metazoa</taxon>
        <taxon>Ecdysozoa</taxon>
        <taxon>Arthropoda</taxon>
        <taxon>Chelicerata</taxon>
        <taxon>Arachnida</taxon>
        <taxon>Acari</taxon>
        <taxon>Acariformes</taxon>
        <taxon>Sarcoptiformes</taxon>
        <taxon>Oribatida</taxon>
        <taxon>Brachypylina</taxon>
        <taxon>Oppioidea</taxon>
        <taxon>Oppiidae</taxon>
        <taxon>Oppiella</taxon>
    </lineage>
</organism>
<gene>
    <name evidence="2" type="ORF">ONB1V03_LOCUS16813</name>
</gene>
<dbReference type="InterPro" id="IPR008279">
    <property type="entry name" value="PEP-util_enz_mobile_dom"/>
</dbReference>